<dbReference type="InterPro" id="IPR033671">
    <property type="entry name" value="TrmH"/>
</dbReference>
<keyword evidence="2" id="KW-0489">Methyltransferase</keyword>
<evidence type="ECO:0000313" key="5">
    <source>
        <dbReference type="EMBL" id="KXN67936.1"/>
    </source>
</evidence>
<dbReference type="InterPro" id="IPR029026">
    <property type="entry name" value="tRNA_m1G_MTases_N"/>
</dbReference>
<dbReference type="Pfam" id="PF00588">
    <property type="entry name" value="SpoU_methylase"/>
    <property type="match status" value="1"/>
</dbReference>
<keyword evidence="1" id="KW-0694">RNA-binding</keyword>
<organism evidence="5 6">
    <name type="scientific">Conidiobolus coronatus (strain ATCC 28846 / CBS 209.66 / NRRL 28638)</name>
    <name type="common">Delacroixia coronata</name>
    <dbReference type="NCBI Taxonomy" id="796925"/>
    <lineage>
        <taxon>Eukaryota</taxon>
        <taxon>Fungi</taxon>
        <taxon>Fungi incertae sedis</taxon>
        <taxon>Zoopagomycota</taxon>
        <taxon>Entomophthoromycotina</taxon>
        <taxon>Entomophthoromycetes</taxon>
        <taxon>Entomophthorales</taxon>
        <taxon>Ancylistaceae</taxon>
        <taxon>Conidiobolus</taxon>
    </lineage>
</organism>
<dbReference type="GO" id="GO:0008173">
    <property type="term" value="F:RNA methyltransferase activity"/>
    <property type="evidence" value="ECO:0007669"/>
    <property type="project" value="InterPro"/>
</dbReference>
<dbReference type="OrthoDB" id="5598174at2759"/>
<dbReference type="Gene3D" id="3.40.1280.10">
    <property type="match status" value="1"/>
</dbReference>
<reference evidence="5 6" key="1">
    <citation type="journal article" date="2015" name="Genome Biol. Evol.">
        <title>Phylogenomic analyses indicate that early fungi evolved digesting cell walls of algal ancestors of land plants.</title>
        <authorList>
            <person name="Chang Y."/>
            <person name="Wang S."/>
            <person name="Sekimoto S."/>
            <person name="Aerts A.L."/>
            <person name="Choi C."/>
            <person name="Clum A."/>
            <person name="LaButti K.M."/>
            <person name="Lindquist E.A."/>
            <person name="Yee Ngan C."/>
            <person name="Ohm R.A."/>
            <person name="Salamov A.A."/>
            <person name="Grigoriev I.V."/>
            <person name="Spatafora J.W."/>
            <person name="Berbee M.L."/>
        </authorList>
    </citation>
    <scope>NUCLEOTIDE SEQUENCE [LARGE SCALE GENOMIC DNA]</scope>
    <source>
        <strain evidence="5 6">NRRL 28638</strain>
    </source>
</reference>
<evidence type="ECO:0000259" key="4">
    <source>
        <dbReference type="Pfam" id="PF00588"/>
    </source>
</evidence>
<dbReference type="InterPro" id="IPR029028">
    <property type="entry name" value="Alpha/beta_knot_MTases"/>
</dbReference>
<sequence length="228" mass="26246">MVSKQLIKETIKKLTPKVPKPEFEKKTANIKKRSNHLALIFEDIQDPLNASKLLNQAYIHNISRINTIEHVEPFNFNTQLIEPKVWRSFSYDRFDESEPCLEKLHSNDYITLTSCLSDKSKNISEIVEELDLINNPRKLAIAFGNESRGASQNLISNSNYNFKLPMFGIAQSFNVATSLAITLTLLDTLGVNKSGRDKFMFNEDEVELEVYKWLLRRVKANTEFDESN</sequence>
<dbReference type="InterPro" id="IPR001537">
    <property type="entry name" value="SpoU_MeTrfase"/>
</dbReference>
<dbReference type="EMBL" id="KQ964604">
    <property type="protein sequence ID" value="KXN67936.1"/>
    <property type="molecule type" value="Genomic_DNA"/>
</dbReference>
<dbReference type="GO" id="GO:0002938">
    <property type="term" value="P:tRNA guanine ribose methylation"/>
    <property type="evidence" value="ECO:0007669"/>
    <property type="project" value="TreeGrafter"/>
</dbReference>
<dbReference type="AlphaFoldDB" id="A0A137NYS5"/>
<keyword evidence="1" id="KW-0820">tRNA-binding</keyword>
<keyword evidence="3" id="KW-0808">Transferase</keyword>
<dbReference type="SUPFAM" id="SSF75217">
    <property type="entry name" value="alpha/beta knot"/>
    <property type="match status" value="1"/>
</dbReference>
<protein>
    <recommendedName>
        <fullName evidence="4">tRNA/rRNA methyltransferase SpoU type domain-containing protein</fullName>
    </recommendedName>
</protein>
<evidence type="ECO:0000256" key="2">
    <source>
        <dbReference type="ARBA" id="ARBA00022603"/>
    </source>
</evidence>
<evidence type="ECO:0000313" key="6">
    <source>
        <dbReference type="Proteomes" id="UP000070444"/>
    </source>
</evidence>
<keyword evidence="6" id="KW-1185">Reference proteome</keyword>
<gene>
    <name evidence="5" type="ORF">CONCODRAFT_86708</name>
</gene>
<dbReference type="Proteomes" id="UP000070444">
    <property type="component" value="Unassembled WGS sequence"/>
</dbReference>
<feature type="domain" description="tRNA/rRNA methyltransferase SpoU type" evidence="4">
    <location>
        <begin position="37"/>
        <end position="183"/>
    </location>
</feature>
<dbReference type="PANTHER" id="PTHR43453">
    <property type="entry name" value="RRNA METHYLASE-LIKE"/>
    <property type="match status" value="1"/>
</dbReference>
<evidence type="ECO:0000256" key="1">
    <source>
        <dbReference type="ARBA" id="ARBA00022555"/>
    </source>
</evidence>
<dbReference type="GO" id="GO:0000049">
    <property type="term" value="F:tRNA binding"/>
    <property type="evidence" value="ECO:0007669"/>
    <property type="project" value="UniProtKB-KW"/>
</dbReference>
<accession>A0A137NYS5</accession>
<name>A0A137NYS5_CONC2</name>
<evidence type="ECO:0000256" key="3">
    <source>
        <dbReference type="ARBA" id="ARBA00022679"/>
    </source>
</evidence>
<dbReference type="PANTHER" id="PTHR43453:SF3">
    <property type="entry name" value="TRNA_RRNA METHYLTRANSFERASE SPOU TYPE DOMAIN-CONTAINING PROTEIN"/>
    <property type="match status" value="1"/>
</dbReference>
<proteinExistence type="predicted"/>